<evidence type="ECO:0000313" key="2">
    <source>
        <dbReference type="Proteomes" id="UP000282674"/>
    </source>
</evidence>
<dbReference type="Pfam" id="PF05866">
    <property type="entry name" value="RusA"/>
    <property type="match status" value="1"/>
</dbReference>
<dbReference type="InterPro" id="IPR008822">
    <property type="entry name" value="Endonuclease_RusA-like"/>
</dbReference>
<dbReference type="EMBL" id="RFFG01000002">
    <property type="protein sequence ID" value="RMI47719.1"/>
    <property type="molecule type" value="Genomic_DNA"/>
</dbReference>
<dbReference type="SUPFAM" id="SSF103084">
    <property type="entry name" value="Holliday junction resolvase RusA"/>
    <property type="match status" value="1"/>
</dbReference>
<comment type="caution">
    <text evidence="1">The sequence shown here is derived from an EMBL/GenBank/DDBJ whole genome shotgun (WGS) entry which is preliminary data.</text>
</comment>
<proteinExistence type="predicted"/>
<keyword evidence="2" id="KW-1185">Reference proteome</keyword>
<dbReference type="Gene3D" id="3.30.1330.70">
    <property type="entry name" value="Holliday junction resolvase RusA"/>
    <property type="match status" value="1"/>
</dbReference>
<dbReference type="GO" id="GO:0000287">
    <property type="term" value="F:magnesium ion binding"/>
    <property type="evidence" value="ECO:0007669"/>
    <property type="project" value="InterPro"/>
</dbReference>
<dbReference type="Proteomes" id="UP000282674">
    <property type="component" value="Unassembled WGS sequence"/>
</dbReference>
<dbReference type="OrthoDB" id="3732467at2"/>
<evidence type="ECO:0000313" key="1">
    <source>
        <dbReference type="EMBL" id="RMI47719.1"/>
    </source>
</evidence>
<dbReference type="InterPro" id="IPR036614">
    <property type="entry name" value="RusA-like_sf"/>
</dbReference>
<accession>A0A3M2MDW3</accession>
<organism evidence="1 2">
    <name type="scientific">Actinomadura harenae</name>
    <dbReference type="NCBI Taxonomy" id="2483351"/>
    <lineage>
        <taxon>Bacteria</taxon>
        <taxon>Bacillati</taxon>
        <taxon>Actinomycetota</taxon>
        <taxon>Actinomycetes</taxon>
        <taxon>Streptosporangiales</taxon>
        <taxon>Thermomonosporaceae</taxon>
        <taxon>Actinomadura</taxon>
    </lineage>
</organism>
<protein>
    <submittedName>
        <fullName evidence="1">RusA family crossover junction endodeoxyribonuclease</fullName>
    </submittedName>
</protein>
<dbReference type="GO" id="GO:0006310">
    <property type="term" value="P:DNA recombination"/>
    <property type="evidence" value="ECO:0007669"/>
    <property type="project" value="InterPro"/>
</dbReference>
<name>A0A3M2MDW3_9ACTN</name>
<dbReference type="GO" id="GO:0006281">
    <property type="term" value="P:DNA repair"/>
    <property type="evidence" value="ECO:0007669"/>
    <property type="project" value="InterPro"/>
</dbReference>
<sequence>MVESSKKVQPWREAVKFSARDVIDITGWERLDGPVTIHVDFYFDPPKSAPKRRRTWPITRSSGDLDKLLRSTLDALTDAGVMRDDSQVVHIDARKVHTSPDTLLTVPGALITVQAVTP</sequence>
<gene>
    <name evidence="1" type="ORF">EBO15_01385</name>
</gene>
<reference evidence="1 2" key="1">
    <citation type="submission" date="2018-10" db="EMBL/GenBank/DDBJ databases">
        <title>Isolation from soil.</title>
        <authorList>
            <person name="Hu J."/>
        </authorList>
    </citation>
    <scope>NUCLEOTIDE SEQUENCE [LARGE SCALE GENOMIC DNA]</scope>
    <source>
        <strain evidence="1 2">NEAU-Ht49</strain>
    </source>
</reference>
<dbReference type="AlphaFoldDB" id="A0A3M2MDW3"/>